<dbReference type="AlphaFoldDB" id="A0A348HDC8"/>
<evidence type="ECO:0000256" key="5">
    <source>
        <dbReference type="ARBA" id="ARBA00022691"/>
    </source>
</evidence>
<evidence type="ECO:0000313" key="7">
    <source>
        <dbReference type="EMBL" id="BBG29630.1"/>
    </source>
</evidence>
<evidence type="ECO:0000313" key="8">
    <source>
        <dbReference type="Proteomes" id="UP000267342"/>
    </source>
</evidence>
<gene>
    <name evidence="7" type="ORF">ZBT109_0854</name>
</gene>
<dbReference type="GO" id="GO:0032259">
    <property type="term" value="P:methylation"/>
    <property type="evidence" value="ECO:0007669"/>
    <property type="project" value="UniProtKB-KW"/>
</dbReference>
<dbReference type="STRING" id="1123510.GCA_000620025_01616"/>
<dbReference type="InterPro" id="IPR051810">
    <property type="entry name" value="Precorrin_MeTrfase"/>
</dbReference>
<keyword evidence="3 7" id="KW-0489">Methyltransferase</keyword>
<dbReference type="Gene3D" id="3.40.1010.10">
    <property type="entry name" value="Cobalt-precorrin-4 Transmethylase, Domain 1"/>
    <property type="match status" value="1"/>
</dbReference>
<accession>A0A348HDC8</accession>
<dbReference type="InterPro" id="IPR000878">
    <property type="entry name" value="4pyrrol_Mease"/>
</dbReference>
<sequence>MCDQTKKGIGHLVVIGIGPGSQACCTPQAQQAVADATLIYGYGPYLDRLTLAPHQQRIASDNRVEAQRAREALTQAAAGHRVAMVSGGDPGVFAMAAAVCEQIDAGPAEWRTLTVAFVPGVTAMLAVAAECGAPLGHDFCAISLSDNLKPWTTVLKRLDAAVAGDFVMAFYNPRSTARPWQLDAAFDHLRARLPADTVVLYGRAAGRPDARYWVSALQEASSEGVDMATLVIVGANATRVIERPQRQPLVYTPRYQP</sequence>
<dbReference type="GO" id="GO:0009236">
    <property type="term" value="P:cobalamin biosynthetic process"/>
    <property type="evidence" value="ECO:0007669"/>
    <property type="project" value="UniProtKB-UniPathway"/>
</dbReference>
<evidence type="ECO:0000256" key="3">
    <source>
        <dbReference type="ARBA" id="ARBA00022603"/>
    </source>
</evidence>
<keyword evidence="2" id="KW-0169">Cobalamin biosynthesis</keyword>
<evidence type="ECO:0000256" key="2">
    <source>
        <dbReference type="ARBA" id="ARBA00022573"/>
    </source>
</evidence>
<dbReference type="RefSeq" id="WP_038279659.1">
    <property type="nucleotide sequence ID" value="NZ_AP018933.1"/>
</dbReference>
<evidence type="ECO:0000259" key="6">
    <source>
        <dbReference type="Pfam" id="PF00590"/>
    </source>
</evidence>
<dbReference type="OrthoDB" id="9772960at2"/>
<protein>
    <submittedName>
        <fullName evidence="7">Precorrin-3B methylase</fullName>
    </submittedName>
</protein>
<dbReference type="UniPathway" id="UPA00148"/>
<organism evidence="7 8">
    <name type="scientific">Zymobacter palmae</name>
    <dbReference type="NCBI Taxonomy" id="33074"/>
    <lineage>
        <taxon>Bacteria</taxon>
        <taxon>Pseudomonadati</taxon>
        <taxon>Pseudomonadota</taxon>
        <taxon>Gammaproteobacteria</taxon>
        <taxon>Oceanospirillales</taxon>
        <taxon>Halomonadaceae</taxon>
        <taxon>Zymobacter group</taxon>
        <taxon>Zymobacter</taxon>
    </lineage>
</organism>
<dbReference type="CDD" id="cd11646">
    <property type="entry name" value="Precorrin_3B_C17_MT"/>
    <property type="match status" value="1"/>
</dbReference>
<dbReference type="EMBL" id="AP018933">
    <property type="protein sequence ID" value="BBG29630.1"/>
    <property type="molecule type" value="Genomic_DNA"/>
</dbReference>
<proteinExistence type="predicted"/>
<evidence type="ECO:0000256" key="1">
    <source>
        <dbReference type="ARBA" id="ARBA00004953"/>
    </source>
</evidence>
<dbReference type="InterPro" id="IPR006363">
    <property type="entry name" value="Cbl_synth_CobJ/CibH_dom"/>
</dbReference>
<keyword evidence="4" id="KW-0808">Transferase</keyword>
<keyword evidence="8" id="KW-1185">Reference proteome</keyword>
<dbReference type="PANTHER" id="PTHR47036:SF1">
    <property type="entry name" value="COBALT-FACTOR III C(17)-METHYLTRANSFERASE-RELATED"/>
    <property type="match status" value="1"/>
</dbReference>
<dbReference type="PROSITE" id="PS51257">
    <property type="entry name" value="PROKAR_LIPOPROTEIN"/>
    <property type="match status" value="1"/>
</dbReference>
<dbReference type="InterPro" id="IPR014777">
    <property type="entry name" value="4pyrrole_Mease_sub1"/>
</dbReference>
<dbReference type="KEGG" id="zpl:ZBT109_0854"/>
<feature type="domain" description="Tetrapyrrole methylase" evidence="6">
    <location>
        <begin position="12"/>
        <end position="220"/>
    </location>
</feature>
<dbReference type="Pfam" id="PF00590">
    <property type="entry name" value="TP_methylase"/>
    <property type="match status" value="1"/>
</dbReference>
<dbReference type="SUPFAM" id="SSF53790">
    <property type="entry name" value="Tetrapyrrole methylase"/>
    <property type="match status" value="1"/>
</dbReference>
<keyword evidence="5" id="KW-0949">S-adenosyl-L-methionine</keyword>
<dbReference type="PANTHER" id="PTHR47036">
    <property type="entry name" value="COBALT-FACTOR III C(17)-METHYLTRANSFERASE-RELATED"/>
    <property type="match status" value="1"/>
</dbReference>
<dbReference type="NCBIfam" id="TIGR01466">
    <property type="entry name" value="cobJ_cbiH"/>
    <property type="match status" value="1"/>
</dbReference>
<dbReference type="Proteomes" id="UP000267342">
    <property type="component" value="Chromosome"/>
</dbReference>
<dbReference type="GO" id="GO:0008168">
    <property type="term" value="F:methyltransferase activity"/>
    <property type="evidence" value="ECO:0007669"/>
    <property type="project" value="UniProtKB-KW"/>
</dbReference>
<name>A0A348HDC8_9GAMM</name>
<dbReference type="InterPro" id="IPR014776">
    <property type="entry name" value="4pyrrole_Mease_sub2"/>
</dbReference>
<evidence type="ECO:0000256" key="4">
    <source>
        <dbReference type="ARBA" id="ARBA00022679"/>
    </source>
</evidence>
<comment type="pathway">
    <text evidence="1">Cofactor biosynthesis; adenosylcobalamin biosynthesis.</text>
</comment>
<reference evidence="7 8" key="1">
    <citation type="submission" date="2018-09" db="EMBL/GenBank/DDBJ databases">
        <title>Zymobacter palmae IAM14233 (=T109) whole genome analysis.</title>
        <authorList>
            <person name="Yanase H."/>
        </authorList>
    </citation>
    <scope>NUCLEOTIDE SEQUENCE [LARGE SCALE GENOMIC DNA]</scope>
    <source>
        <strain evidence="7 8">IAM14233</strain>
    </source>
</reference>
<dbReference type="Gene3D" id="3.30.950.10">
    <property type="entry name" value="Methyltransferase, Cobalt-precorrin-4 Transmethylase, Domain 2"/>
    <property type="match status" value="1"/>
</dbReference>
<dbReference type="InterPro" id="IPR035996">
    <property type="entry name" value="4pyrrol_Methylase_sf"/>
</dbReference>